<dbReference type="PANTHER" id="PTHR33993">
    <property type="entry name" value="GLYOXALASE-RELATED"/>
    <property type="match status" value="1"/>
</dbReference>
<dbReference type="InterPro" id="IPR037523">
    <property type="entry name" value="VOC_core"/>
</dbReference>
<proteinExistence type="predicted"/>
<reference evidence="2 3" key="1">
    <citation type="submission" date="2022-10" db="EMBL/GenBank/DDBJ databases">
        <authorList>
            <person name="Xie J."/>
            <person name="Shen N."/>
        </authorList>
    </citation>
    <scope>NUCLEOTIDE SEQUENCE [LARGE SCALE GENOMIC DNA]</scope>
    <source>
        <strain evidence="2 3">YIM65594</strain>
    </source>
</reference>
<dbReference type="PROSITE" id="PS51819">
    <property type="entry name" value="VOC"/>
    <property type="match status" value="2"/>
</dbReference>
<dbReference type="RefSeq" id="WP_326018086.1">
    <property type="nucleotide sequence ID" value="NZ_JAOZYC010000122.1"/>
</dbReference>
<gene>
    <name evidence="2" type="ORF">OKJ99_19780</name>
</gene>
<dbReference type="Proteomes" id="UP001354931">
    <property type="component" value="Unassembled WGS sequence"/>
</dbReference>
<dbReference type="EMBL" id="JAOZYC010000122">
    <property type="protein sequence ID" value="MEB8339733.1"/>
    <property type="molecule type" value="Genomic_DNA"/>
</dbReference>
<dbReference type="SUPFAM" id="SSF54593">
    <property type="entry name" value="Glyoxalase/Bleomycin resistance protein/Dihydroxybiphenyl dioxygenase"/>
    <property type="match status" value="2"/>
</dbReference>
<feature type="domain" description="VOC" evidence="1">
    <location>
        <begin position="10"/>
        <end position="123"/>
    </location>
</feature>
<keyword evidence="3" id="KW-1185">Reference proteome</keyword>
<dbReference type="PANTHER" id="PTHR33993:SF10">
    <property type="entry name" value="CONSERVED PROTEIN"/>
    <property type="match status" value="1"/>
</dbReference>
<accession>A0ABU6F8C7</accession>
<dbReference type="InterPro" id="IPR052164">
    <property type="entry name" value="Anthracycline_SecMetBiosynth"/>
</dbReference>
<evidence type="ECO:0000313" key="3">
    <source>
        <dbReference type="Proteomes" id="UP001354931"/>
    </source>
</evidence>
<protein>
    <submittedName>
        <fullName evidence="2">VOC family protein</fullName>
    </submittedName>
</protein>
<dbReference type="InterPro" id="IPR029068">
    <property type="entry name" value="Glyas_Bleomycin-R_OHBP_Dase"/>
</dbReference>
<dbReference type="CDD" id="cd07247">
    <property type="entry name" value="SgaA_N_like"/>
    <property type="match status" value="2"/>
</dbReference>
<evidence type="ECO:0000259" key="1">
    <source>
        <dbReference type="PROSITE" id="PS51819"/>
    </source>
</evidence>
<feature type="domain" description="VOC" evidence="1">
    <location>
        <begin position="137"/>
        <end position="258"/>
    </location>
</feature>
<dbReference type="Pfam" id="PF00903">
    <property type="entry name" value="Glyoxalase"/>
    <property type="match status" value="2"/>
</dbReference>
<comment type="caution">
    <text evidence="2">The sequence shown here is derived from an EMBL/GenBank/DDBJ whole genome shotgun (WGS) entry which is preliminary data.</text>
</comment>
<evidence type="ECO:0000313" key="2">
    <source>
        <dbReference type="EMBL" id="MEB8339733.1"/>
    </source>
</evidence>
<name>A0ABU6F8C7_9ACTN</name>
<dbReference type="InterPro" id="IPR004360">
    <property type="entry name" value="Glyas_Fos-R_dOase_dom"/>
</dbReference>
<organism evidence="2 3">
    <name type="scientific">Streptomyces endophyticus</name>
    <dbReference type="NCBI Taxonomy" id="714166"/>
    <lineage>
        <taxon>Bacteria</taxon>
        <taxon>Bacillati</taxon>
        <taxon>Actinomycetota</taxon>
        <taxon>Actinomycetes</taxon>
        <taxon>Kitasatosporales</taxon>
        <taxon>Streptomycetaceae</taxon>
        <taxon>Streptomyces</taxon>
    </lineage>
</organism>
<sequence length="263" mass="27880">MITTEFVDGAPNWLDLSTPDMDGARTFYGGLFGWTFQSAGPQAGGYGMFQIEGRTVSGAMTVTAEQGEPGWSVYFQSADADATAKAVEQAGGTAALQPMDVFDLGRMGVFADPAGAYFGIWQPGKNKGLEYIKDDGGLNWVELYVPDVAAARRFYGSVLNWGAFDVEFPGGSYTTVNPPGTDENAMFGGIVPLAADPVEAEAGAHWQPYFHVPDVDATADRTQELGGTVRSEPVNIPGVGRIAKLTDPYGAAFAVLKGDPEQQ</sequence>
<dbReference type="Gene3D" id="3.10.180.10">
    <property type="entry name" value="2,3-Dihydroxybiphenyl 1,2-Dioxygenase, domain 1"/>
    <property type="match status" value="2"/>
</dbReference>